<accession>A0A139BWC3</accession>
<evidence type="ECO:0000259" key="1">
    <source>
        <dbReference type="Pfam" id="PF13304"/>
    </source>
</evidence>
<dbReference type="InterPro" id="IPR003959">
    <property type="entry name" value="ATPase_AAA_core"/>
</dbReference>
<feature type="domain" description="ATPase AAA-type core" evidence="1">
    <location>
        <begin position="222"/>
        <end position="295"/>
    </location>
</feature>
<dbReference type="Proteomes" id="UP000070578">
    <property type="component" value="Unassembled WGS sequence"/>
</dbReference>
<protein>
    <recommendedName>
        <fullName evidence="1">ATPase AAA-type core domain-containing protein</fullName>
    </recommendedName>
</protein>
<organism evidence="2 3">
    <name type="scientific">Candidatus Gallionella acididurans</name>
    <dbReference type="NCBI Taxonomy" id="1796491"/>
    <lineage>
        <taxon>Bacteria</taxon>
        <taxon>Pseudomonadati</taxon>
        <taxon>Pseudomonadota</taxon>
        <taxon>Betaproteobacteria</taxon>
        <taxon>Nitrosomonadales</taxon>
        <taxon>Gallionellaceae</taxon>
        <taxon>Gallionella</taxon>
    </lineage>
</organism>
<evidence type="ECO:0000313" key="2">
    <source>
        <dbReference type="EMBL" id="KXS33289.1"/>
    </source>
</evidence>
<dbReference type="GO" id="GO:0016887">
    <property type="term" value="F:ATP hydrolysis activity"/>
    <property type="evidence" value="ECO:0007669"/>
    <property type="project" value="InterPro"/>
</dbReference>
<dbReference type="InterPro" id="IPR051396">
    <property type="entry name" value="Bact_Antivir_Def_Nuclease"/>
</dbReference>
<comment type="caution">
    <text evidence="2">The sequence shown here is derived from an EMBL/GenBank/DDBJ whole genome shotgun (WGS) entry which is preliminary data.</text>
</comment>
<dbReference type="PANTHER" id="PTHR43581:SF4">
    <property type="entry name" value="ATP_GTP PHOSPHATASE"/>
    <property type="match status" value="1"/>
</dbReference>
<dbReference type="SUPFAM" id="SSF52540">
    <property type="entry name" value="P-loop containing nucleoside triphosphate hydrolases"/>
    <property type="match status" value="1"/>
</dbReference>
<dbReference type="CDD" id="cd00267">
    <property type="entry name" value="ABC_ATPase"/>
    <property type="match status" value="1"/>
</dbReference>
<dbReference type="Pfam" id="PF13304">
    <property type="entry name" value="AAA_21"/>
    <property type="match status" value="1"/>
</dbReference>
<proteinExistence type="predicted"/>
<reference evidence="2 3" key="1">
    <citation type="submission" date="2016-02" db="EMBL/GenBank/DDBJ databases">
        <authorList>
            <person name="Wen L."/>
            <person name="He K."/>
            <person name="Yang H."/>
        </authorList>
    </citation>
    <scope>NUCLEOTIDE SEQUENCE [LARGE SCALE GENOMIC DNA]</scope>
    <source>
        <strain evidence="2">ShG14-8</strain>
    </source>
</reference>
<dbReference type="PANTHER" id="PTHR43581">
    <property type="entry name" value="ATP/GTP PHOSPHATASE"/>
    <property type="match status" value="1"/>
</dbReference>
<dbReference type="InterPro" id="IPR027417">
    <property type="entry name" value="P-loop_NTPase"/>
</dbReference>
<evidence type="ECO:0000313" key="3">
    <source>
        <dbReference type="Proteomes" id="UP000070578"/>
    </source>
</evidence>
<reference evidence="2 3" key="2">
    <citation type="submission" date="2016-03" db="EMBL/GenBank/DDBJ databases">
        <title>New uncultured bacterium of the family Gallionellaceae from acid mine drainage: description and reconstruction of genome based on metagenomic analysis of microbial community.</title>
        <authorList>
            <person name="Kadnikov V."/>
            <person name="Ivasenko D."/>
            <person name="Beletsky A."/>
            <person name="Mardanov A."/>
            <person name="Danilova E."/>
            <person name="Pimenov N."/>
            <person name="Karnachuk O."/>
            <person name="Ravin N."/>
        </authorList>
    </citation>
    <scope>NUCLEOTIDE SEQUENCE [LARGE SCALE GENOMIC DNA]</scope>
    <source>
        <strain evidence="2">ShG14-8</strain>
    </source>
</reference>
<dbReference type="AlphaFoldDB" id="A0A139BWC3"/>
<dbReference type="PATRIC" id="fig|1796491.3.peg.643"/>
<dbReference type="GO" id="GO:0005524">
    <property type="term" value="F:ATP binding"/>
    <property type="evidence" value="ECO:0007669"/>
    <property type="project" value="InterPro"/>
</dbReference>
<sequence length="556" mass="60692">MISSFHLKFGRAPGLAAETITTTPVTVFVGPNNSGKSKVLSEIEQYCRRGSKDASAVILDDLAFAGLADDKVHQAIEQIKQAPNPGEALNIDHILVGSRYGRQQVPAGSLTQFVQNPQTNIGAFCQWFLTHSTLILDGRNRINLVNQQSAGDLQQAPQSSFQVLFRDDAKRHEVRRIVSEAFASHFVIDPTSLGQLRIRLSSRAPVNDLEERGIHAEAVRFHANAQLIDQASDGVKAFTGIVTEVMAGDPRVLLIDEPEAFLHPSLAAKLGYEVSRAALTADKRVFVSTHSPTFVMGCIQSGAPVNIIRLTYRGGVATARVLPSTEILELMRNPLLRSTGVLSGLFYEFVVVTESDADRAFYQEINERLLRFKPEWGIPNCLFINAQNKQTVQTILRPLRKLGIPAAGIVDIDVVKDSGATWTNLLTGANVPGIAHGSLATMRSAVKQAMDSTGRDMKRDGGIAILNQPDREAAENLLAQLGEYGIFVVPGGELESWLKHLGASGHGPSWLISVFEKMGEDPDAADYLKPSLDDVWTFMQNMKGWLIDSNRKGIPA</sequence>
<name>A0A139BWC3_9PROT</name>
<dbReference type="EMBL" id="LSLI01000008">
    <property type="protein sequence ID" value="KXS33289.1"/>
    <property type="molecule type" value="Genomic_DNA"/>
</dbReference>
<dbReference type="Gene3D" id="3.40.50.300">
    <property type="entry name" value="P-loop containing nucleotide triphosphate hydrolases"/>
    <property type="match status" value="1"/>
</dbReference>
<gene>
    <name evidence="2" type="ORF">AWT59_0592</name>
</gene>